<dbReference type="PANTHER" id="PTHR11955">
    <property type="entry name" value="FATTY ACID BINDING PROTEIN"/>
    <property type="match status" value="1"/>
</dbReference>
<protein>
    <submittedName>
        <fullName evidence="4">FABP1-like protein</fullName>
    </submittedName>
</protein>
<reference evidence="4" key="1">
    <citation type="submission" date="2022-11" db="EMBL/GenBank/DDBJ databases">
        <title>Centuries of genome instability and evolution in soft-shell clam transmissible cancer (bioRxiv).</title>
        <authorList>
            <person name="Hart S.F.M."/>
            <person name="Yonemitsu M.A."/>
            <person name="Giersch R.M."/>
            <person name="Beal B.F."/>
            <person name="Arriagada G."/>
            <person name="Davis B.W."/>
            <person name="Ostrander E.A."/>
            <person name="Goff S.P."/>
            <person name="Metzger M.J."/>
        </authorList>
    </citation>
    <scope>NUCLEOTIDE SEQUENCE</scope>
    <source>
        <strain evidence="4">MELC-2E11</strain>
        <tissue evidence="4">Siphon/mantle</tissue>
    </source>
</reference>
<dbReference type="CDD" id="cd00742">
    <property type="entry name" value="FABP"/>
    <property type="match status" value="1"/>
</dbReference>
<comment type="similarity">
    <text evidence="1">Belongs to the calycin superfamily. Fatty-acid binding protein (FABP) family.</text>
</comment>
<dbReference type="SUPFAM" id="SSF50814">
    <property type="entry name" value="Lipocalins"/>
    <property type="match status" value="1"/>
</dbReference>
<sequence length="143" mass="16696">MKELVGKWKLDWDRNDNFEEYLKAVGIPMLFRKLGKQVVPTEEITQVDDNTWSLYVVASVRHSRLHFRFGEEIHETTMDGRKCVSRFEVDEEGVLVQYQKSLNPGVPDTKITRKRSSSNLFIQEYEAVGTNVKSVRKFVRQEG</sequence>
<gene>
    <name evidence="4" type="ORF">MAR_027474</name>
</gene>
<name>A0ABY7EXZ1_MYAAR</name>
<dbReference type="Gene3D" id="2.40.128.20">
    <property type="match status" value="1"/>
</dbReference>
<keyword evidence="5" id="KW-1185">Reference proteome</keyword>
<evidence type="ECO:0000256" key="1">
    <source>
        <dbReference type="ARBA" id="ARBA00008390"/>
    </source>
</evidence>
<evidence type="ECO:0000256" key="2">
    <source>
        <dbReference type="ARBA" id="ARBA00023121"/>
    </source>
</evidence>
<dbReference type="InterPro" id="IPR000463">
    <property type="entry name" value="Fatty_acid-bd"/>
</dbReference>
<dbReference type="EMBL" id="CP111019">
    <property type="protein sequence ID" value="WAR13294.1"/>
    <property type="molecule type" value="Genomic_DNA"/>
</dbReference>
<evidence type="ECO:0000313" key="4">
    <source>
        <dbReference type="EMBL" id="WAR13294.1"/>
    </source>
</evidence>
<dbReference type="InterPro" id="IPR012674">
    <property type="entry name" value="Calycin"/>
</dbReference>
<dbReference type="Pfam" id="PF00061">
    <property type="entry name" value="Lipocalin"/>
    <property type="match status" value="1"/>
</dbReference>
<evidence type="ECO:0000313" key="5">
    <source>
        <dbReference type="Proteomes" id="UP001164746"/>
    </source>
</evidence>
<dbReference type="InterPro" id="IPR031259">
    <property type="entry name" value="ILBP"/>
</dbReference>
<dbReference type="Proteomes" id="UP001164746">
    <property type="component" value="Chromosome 8"/>
</dbReference>
<dbReference type="PRINTS" id="PR00178">
    <property type="entry name" value="FATTYACIDBP"/>
</dbReference>
<organism evidence="4 5">
    <name type="scientific">Mya arenaria</name>
    <name type="common">Soft-shell clam</name>
    <dbReference type="NCBI Taxonomy" id="6604"/>
    <lineage>
        <taxon>Eukaryota</taxon>
        <taxon>Metazoa</taxon>
        <taxon>Spiralia</taxon>
        <taxon>Lophotrochozoa</taxon>
        <taxon>Mollusca</taxon>
        <taxon>Bivalvia</taxon>
        <taxon>Autobranchia</taxon>
        <taxon>Heteroconchia</taxon>
        <taxon>Euheterodonta</taxon>
        <taxon>Imparidentia</taxon>
        <taxon>Neoheterodontei</taxon>
        <taxon>Myida</taxon>
        <taxon>Myoidea</taxon>
        <taxon>Myidae</taxon>
        <taxon>Mya</taxon>
    </lineage>
</organism>
<proteinExistence type="inferred from homology"/>
<dbReference type="InterPro" id="IPR000566">
    <property type="entry name" value="Lipocln_cytosolic_FA-bd_dom"/>
</dbReference>
<accession>A0ABY7EXZ1</accession>
<evidence type="ECO:0000259" key="3">
    <source>
        <dbReference type="Pfam" id="PF00061"/>
    </source>
</evidence>
<keyword evidence="2" id="KW-0446">Lipid-binding</keyword>
<feature type="domain" description="Lipocalin/cytosolic fatty-acid binding" evidence="3">
    <location>
        <begin position="5"/>
        <end position="111"/>
    </location>
</feature>